<feature type="region of interest" description="Disordered" evidence="1">
    <location>
        <begin position="93"/>
        <end position="179"/>
    </location>
</feature>
<evidence type="ECO:0000313" key="3">
    <source>
        <dbReference type="EMBL" id="KAG9320508.1"/>
    </source>
</evidence>
<accession>A0A9P7ZXN7</accession>
<dbReference type="Proteomes" id="UP000717515">
    <property type="component" value="Unassembled WGS sequence"/>
</dbReference>
<feature type="compositionally biased region" description="Low complexity" evidence="1">
    <location>
        <begin position="161"/>
        <end position="171"/>
    </location>
</feature>
<evidence type="ECO:0000256" key="2">
    <source>
        <dbReference type="SAM" id="Phobius"/>
    </source>
</evidence>
<feature type="compositionally biased region" description="Basic and acidic residues" evidence="1">
    <location>
        <begin position="135"/>
        <end position="150"/>
    </location>
</feature>
<keyword evidence="2" id="KW-0812">Transmembrane</keyword>
<keyword evidence="2" id="KW-1133">Transmembrane helix</keyword>
<protein>
    <submittedName>
        <fullName evidence="3">Uncharacterized protein</fullName>
    </submittedName>
</protein>
<organism evidence="3 4">
    <name type="scientific">Mortierella alpina</name>
    <name type="common">Oleaginous fungus</name>
    <name type="synonym">Mortierella renispora</name>
    <dbReference type="NCBI Taxonomy" id="64518"/>
    <lineage>
        <taxon>Eukaryota</taxon>
        <taxon>Fungi</taxon>
        <taxon>Fungi incertae sedis</taxon>
        <taxon>Mucoromycota</taxon>
        <taxon>Mortierellomycotina</taxon>
        <taxon>Mortierellomycetes</taxon>
        <taxon>Mortierellales</taxon>
        <taxon>Mortierellaceae</taxon>
        <taxon>Mortierella</taxon>
    </lineage>
</organism>
<feature type="transmembrane region" description="Helical" evidence="2">
    <location>
        <begin position="465"/>
        <end position="486"/>
    </location>
</feature>
<feature type="compositionally biased region" description="Polar residues" evidence="1">
    <location>
        <begin position="108"/>
        <end position="134"/>
    </location>
</feature>
<feature type="region of interest" description="Disordered" evidence="1">
    <location>
        <begin position="193"/>
        <end position="244"/>
    </location>
</feature>
<dbReference type="EMBL" id="JAIFTL010000284">
    <property type="protein sequence ID" value="KAG9320508.1"/>
    <property type="molecule type" value="Genomic_DNA"/>
</dbReference>
<feature type="compositionally biased region" description="Basic residues" evidence="1">
    <location>
        <begin position="206"/>
        <end position="216"/>
    </location>
</feature>
<name>A0A9P7ZXN7_MORAP</name>
<feature type="region of interest" description="Disordered" evidence="1">
    <location>
        <begin position="296"/>
        <end position="322"/>
    </location>
</feature>
<feature type="region of interest" description="Disordered" evidence="1">
    <location>
        <begin position="501"/>
        <end position="551"/>
    </location>
</feature>
<gene>
    <name evidence="3" type="ORF">KVV02_000167</name>
</gene>
<comment type="caution">
    <text evidence="3">The sequence shown here is derived from an EMBL/GenBank/DDBJ whole genome shotgun (WGS) entry which is preliminary data.</text>
</comment>
<keyword evidence="2" id="KW-0472">Membrane</keyword>
<proteinExistence type="predicted"/>
<dbReference type="AlphaFoldDB" id="A0A9P7ZXN7"/>
<feature type="compositionally biased region" description="Low complexity" evidence="1">
    <location>
        <begin position="298"/>
        <end position="310"/>
    </location>
</feature>
<evidence type="ECO:0000256" key="1">
    <source>
        <dbReference type="SAM" id="MobiDB-lite"/>
    </source>
</evidence>
<reference evidence="3" key="1">
    <citation type="submission" date="2021-07" db="EMBL/GenBank/DDBJ databases">
        <title>Draft genome of Mortierella alpina, strain LL118, isolated from an aspen leaf litter sample.</title>
        <authorList>
            <person name="Yang S."/>
            <person name="Vinatzer B.A."/>
        </authorList>
    </citation>
    <scope>NUCLEOTIDE SEQUENCE</scope>
    <source>
        <strain evidence="3">LL118</strain>
    </source>
</reference>
<evidence type="ECO:0000313" key="4">
    <source>
        <dbReference type="Proteomes" id="UP000717515"/>
    </source>
</evidence>
<feature type="compositionally biased region" description="Polar residues" evidence="1">
    <location>
        <begin position="540"/>
        <end position="551"/>
    </location>
</feature>
<sequence>MRTEHSPIACEYPHANYFSHVHAPDYSVGESVEPDSLLEICSSPRTFKSIVEDETTTASMENYTDKDAVRSLQPMALSQDMPLRSRPVFGPFRSPHIPAGETGDLPLSSMSVESTGSSYSASAQPCYPNASTITSKDHMVSDHQLTRTDDSTDEVVPPSPSVTVATVSKSPQPRRDDVVQKTLQRPPLALRHNLRHPSPHHQPFAHPHRHLQRHQTTHRDPPSPLPLGTRGHDPERYTPSETPCSPGHQVYPDVHPGHILGVKKPLHTKRHALYDTPFYGIENVEISSSRYDQMSRFQGSQDQDQDLGSDAPDNQPNPLRDHREHIWVVAHEDEYASDMDGKGDGESGGAVMLLSEARQKRVQRCMPLSTALRLTSDRGYGVGSGTGGLSSSHEIVHGADSLSWSSWSSSGFENDRDLAATRPIKPVSQGVYGPDSFVEFLQEPKESAAQQPWRRQCAAKVRRQWRSWLILVMVLAIAAALAVVLAQRKVLKQATPLDGDVEENMKQGSEAGDGDRGGATATRTSVVRPTAPAASGRPPGTTTRSVGPTVL</sequence>